<protein>
    <submittedName>
        <fullName evidence="1">Hydroxyethylthiazole kinase</fullName>
        <ecNumber evidence="1">2.7.1.50</ecNumber>
    </submittedName>
</protein>
<proteinExistence type="predicted"/>
<dbReference type="Proteomes" id="UP001277972">
    <property type="component" value="Unassembled WGS sequence"/>
</dbReference>
<comment type="caution">
    <text evidence="1">The sequence shown here is derived from an EMBL/GenBank/DDBJ whole genome shotgun (WGS) entry which is preliminary data.</text>
</comment>
<keyword evidence="2" id="KW-1185">Reference proteome</keyword>
<accession>A0ACC6M610</accession>
<sequence length="262" mass="27922">MSHLLEKVRQEKPLIHNMTNQVVMNFTANGLYAVGATPVMTHAKEEVEEMAKNASALLLNIGTLTTEQVEAMILAGKSANKAGVPVVLDPVGVGATTFRTTAAKQILQEVQIACIRGNAGEIANLADIDVQVRGVDSASDMDERQLASEAYKRLQVPLAITGATDIVINKEEQVMISGGHPLLTKVTGTGCLLSSVIAAFLTVTEDVTSAIVDALSYYSVAAENAATNQIYPGSFQVAFLDQLAAVDGEEMDKKKSRIRSFE</sequence>
<keyword evidence="1" id="KW-0418">Kinase</keyword>
<name>A0ACC6M610_9BACI</name>
<dbReference type="EMBL" id="JAWZSR010000005">
    <property type="protein sequence ID" value="MDX8046355.1"/>
    <property type="molecule type" value="Genomic_DNA"/>
</dbReference>
<evidence type="ECO:0000313" key="1">
    <source>
        <dbReference type="EMBL" id="MDX8046355.1"/>
    </source>
</evidence>
<keyword evidence="1" id="KW-0808">Transferase</keyword>
<organism evidence="1 2">
    <name type="scientific">Gracilibacillus pellucidus</name>
    <dbReference type="NCBI Taxonomy" id="3095368"/>
    <lineage>
        <taxon>Bacteria</taxon>
        <taxon>Bacillati</taxon>
        <taxon>Bacillota</taxon>
        <taxon>Bacilli</taxon>
        <taxon>Bacillales</taxon>
        <taxon>Bacillaceae</taxon>
        <taxon>Gracilibacillus</taxon>
    </lineage>
</organism>
<gene>
    <name evidence="1" type="primary">thiM</name>
    <name evidence="1" type="ORF">SH601_10220</name>
</gene>
<dbReference type="EC" id="2.7.1.50" evidence="1"/>
<reference evidence="1" key="1">
    <citation type="submission" date="2023-11" db="EMBL/GenBank/DDBJ databases">
        <title>Gracilibacillus pellucida a moderately halophilic bacterium isolated from saline soil in Xinjiang province.</title>
        <authorList>
            <person name="Zhang Z."/>
            <person name="Tan F."/>
            <person name="Wang Y."/>
            <person name="Xia M."/>
        </authorList>
    </citation>
    <scope>NUCLEOTIDE SEQUENCE</scope>
    <source>
        <strain evidence="1">S3-1-1</strain>
    </source>
</reference>
<evidence type="ECO:0000313" key="2">
    <source>
        <dbReference type="Proteomes" id="UP001277972"/>
    </source>
</evidence>